<organism evidence="1 2">
    <name type="scientific">Eretmocerus hayati</name>
    <dbReference type="NCBI Taxonomy" id="131215"/>
    <lineage>
        <taxon>Eukaryota</taxon>
        <taxon>Metazoa</taxon>
        <taxon>Ecdysozoa</taxon>
        <taxon>Arthropoda</taxon>
        <taxon>Hexapoda</taxon>
        <taxon>Insecta</taxon>
        <taxon>Pterygota</taxon>
        <taxon>Neoptera</taxon>
        <taxon>Endopterygota</taxon>
        <taxon>Hymenoptera</taxon>
        <taxon>Apocrita</taxon>
        <taxon>Proctotrupomorpha</taxon>
        <taxon>Chalcidoidea</taxon>
        <taxon>Aphelinidae</taxon>
        <taxon>Aphelininae</taxon>
        <taxon>Eretmocerus</taxon>
    </lineage>
</organism>
<proteinExistence type="predicted"/>
<dbReference type="EMBL" id="CM056741">
    <property type="protein sequence ID" value="KAJ8682321.1"/>
    <property type="molecule type" value="Genomic_DNA"/>
</dbReference>
<reference evidence="1" key="1">
    <citation type="submission" date="2023-04" db="EMBL/GenBank/DDBJ databases">
        <title>A chromosome-level genome assembly of the parasitoid wasp Eretmocerus hayati.</title>
        <authorList>
            <person name="Zhong Y."/>
            <person name="Liu S."/>
            <person name="Liu Y."/>
        </authorList>
    </citation>
    <scope>NUCLEOTIDE SEQUENCE</scope>
    <source>
        <strain evidence="1">ZJU_SS_LIU_2023</strain>
    </source>
</reference>
<gene>
    <name evidence="1" type="ORF">QAD02_018113</name>
</gene>
<evidence type="ECO:0000313" key="2">
    <source>
        <dbReference type="Proteomes" id="UP001239111"/>
    </source>
</evidence>
<accession>A0ACC2PH17</accession>
<protein>
    <submittedName>
        <fullName evidence="1">Uncharacterized protein</fullName>
    </submittedName>
</protein>
<keyword evidence="2" id="KW-1185">Reference proteome</keyword>
<comment type="caution">
    <text evidence="1">The sequence shown here is derived from an EMBL/GenBank/DDBJ whole genome shotgun (WGS) entry which is preliminary data.</text>
</comment>
<dbReference type="Proteomes" id="UP001239111">
    <property type="component" value="Chromosome 1"/>
</dbReference>
<evidence type="ECO:0000313" key="1">
    <source>
        <dbReference type="EMBL" id="KAJ8682321.1"/>
    </source>
</evidence>
<name>A0ACC2PH17_9HYME</name>
<sequence length="118" mass="12969">MVGSLQEGISLWVEGRGMHLFDLEALGDLLYQSAEKVPALVGEDDAGAAEDANEALHESVRYGWAGGVWNVGERALADYDFDSGRDEDRRDRFPHLFSIDVLNRGAPSYAELFDAPVL</sequence>